<dbReference type="InterPro" id="IPR013221">
    <property type="entry name" value="Mur_ligase_cen"/>
</dbReference>
<keyword evidence="12 23" id="KW-0547">Nucleotide-binding</keyword>
<comment type="caution">
    <text evidence="26">The sequence shown here is derived from an EMBL/GenBank/DDBJ whole genome shotgun (WGS) entry which is preliminary data.</text>
</comment>
<reference evidence="26 27" key="1">
    <citation type="journal article" date="2013" name="Genome Announc.">
        <title>Draft genome sequences for three mercury-methylating, sulfate-reducing bacteria.</title>
        <authorList>
            <person name="Brown S.D."/>
            <person name="Hurt R.A.Jr."/>
            <person name="Gilmour C.C."/>
            <person name="Elias D.A."/>
        </authorList>
    </citation>
    <scope>NUCLEOTIDE SEQUENCE [LARGE SCALE GENOMIC DNA]</scope>
    <source>
        <strain evidence="26 27">DSM 2059</strain>
    </source>
</reference>
<dbReference type="GO" id="GO:0005737">
    <property type="term" value="C:cytoplasm"/>
    <property type="evidence" value="ECO:0007669"/>
    <property type="project" value="TreeGrafter"/>
</dbReference>
<evidence type="ECO:0000256" key="11">
    <source>
        <dbReference type="ARBA" id="ARBA00022723"/>
    </source>
</evidence>
<sequence length="423" mass="46584">MFGLRRFGIKLGLETIQDILTALGNPQDRYKVIHVAGTNGKGSVASALANILTTAGYKAGLYTSPHLVRFNERISIDGRPIADEDVVRAYKRVREVHKGDRQPTFFEFTTAMAFYEFGRQNVDWAVVETGMGGRLDATNVVRPELSIITNISIEHPEYLGETIPQIAAEKAGIIKTGIPVVTGVDQAEAVVVITQAAAAKEAPLYRLNVDFHVEPEVGGEFTHVGIDNTWRHMRTGLAGRYQLDNAAMVLAGCELLARRHPRLSRETVREGLGRNRWPGRLEIVSTAPFVIIDGAHNLAAARNLATFLREELRTRDLTLVVGILADKPYKEMLQELVPLCRKIILTTPRIHRALPVETLHEYVRTLTSDITVIPDVGEAVKHAMSNAADNDAVCIAGSLYVVGEAKAYLETQGIPSFQRKTGH</sequence>
<accession>S7V4B0</accession>
<comment type="pathway">
    <text evidence="4">Cofactor biosynthesis; tetrahydrofolylpolyglutamate biosynthesis.</text>
</comment>
<gene>
    <name evidence="26" type="ORF">dsmv_2185</name>
</gene>
<evidence type="ECO:0000313" key="27">
    <source>
        <dbReference type="Proteomes" id="UP000014977"/>
    </source>
</evidence>
<evidence type="ECO:0000256" key="14">
    <source>
        <dbReference type="ARBA" id="ARBA00022842"/>
    </source>
</evidence>
<dbReference type="SUPFAM" id="SSF53244">
    <property type="entry name" value="MurD-like peptide ligases, peptide-binding domain"/>
    <property type="match status" value="1"/>
</dbReference>
<keyword evidence="14" id="KW-0460">Magnesium</keyword>
<dbReference type="Gene3D" id="3.90.190.20">
    <property type="entry name" value="Mur ligase, C-terminal domain"/>
    <property type="match status" value="1"/>
</dbReference>
<organism evidence="26 27">
    <name type="scientific">Desulfococcus multivorans DSM 2059</name>
    <dbReference type="NCBI Taxonomy" id="1121405"/>
    <lineage>
        <taxon>Bacteria</taxon>
        <taxon>Pseudomonadati</taxon>
        <taxon>Thermodesulfobacteriota</taxon>
        <taxon>Desulfobacteria</taxon>
        <taxon>Desulfobacterales</taxon>
        <taxon>Desulfococcaceae</taxon>
        <taxon>Desulfococcus</taxon>
    </lineage>
</organism>
<dbReference type="Proteomes" id="UP000014977">
    <property type="component" value="Unassembled WGS sequence"/>
</dbReference>
<evidence type="ECO:0000256" key="21">
    <source>
        <dbReference type="ARBA" id="ARBA00049035"/>
    </source>
</evidence>
<evidence type="ECO:0000256" key="3">
    <source>
        <dbReference type="ARBA" id="ARBA00004799"/>
    </source>
</evidence>
<keyword evidence="10 23" id="KW-0436">Ligase</keyword>
<evidence type="ECO:0000256" key="2">
    <source>
        <dbReference type="ARBA" id="ARBA00002714"/>
    </source>
</evidence>
<dbReference type="NCBIfam" id="TIGR01499">
    <property type="entry name" value="folC"/>
    <property type="match status" value="1"/>
</dbReference>
<dbReference type="EMBL" id="ATHJ01000076">
    <property type="protein sequence ID" value="EPR41404.1"/>
    <property type="molecule type" value="Genomic_DNA"/>
</dbReference>
<evidence type="ECO:0000313" key="26">
    <source>
        <dbReference type="EMBL" id="EPR41404.1"/>
    </source>
</evidence>
<comment type="cofactor">
    <cofactor evidence="1">
        <name>Mg(2+)</name>
        <dbReference type="ChEBI" id="CHEBI:18420"/>
    </cofactor>
</comment>
<dbReference type="PIRSF" id="PIRSF001563">
    <property type="entry name" value="Folylpolyglu_synth"/>
    <property type="match status" value="1"/>
</dbReference>
<dbReference type="PATRIC" id="fig|1121405.3.peg.1727"/>
<comment type="catalytic activity">
    <reaction evidence="19">
        <text>(6S)-5,6,7,8-tetrahydrofolyl-(gamma-L-Glu)(n) + L-glutamate + ATP = (6S)-5,6,7,8-tetrahydrofolyl-(gamma-L-Glu)(n+1) + ADP + phosphate + H(+)</text>
        <dbReference type="Rhea" id="RHEA:10580"/>
        <dbReference type="Rhea" id="RHEA-COMP:14738"/>
        <dbReference type="Rhea" id="RHEA-COMP:14740"/>
        <dbReference type="ChEBI" id="CHEBI:15378"/>
        <dbReference type="ChEBI" id="CHEBI:29985"/>
        <dbReference type="ChEBI" id="CHEBI:30616"/>
        <dbReference type="ChEBI" id="CHEBI:43474"/>
        <dbReference type="ChEBI" id="CHEBI:141005"/>
        <dbReference type="ChEBI" id="CHEBI:456216"/>
        <dbReference type="EC" id="6.3.2.17"/>
    </reaction>
</comment>
<evidence type="ECO:0000256" key="13">
    <source>
        <dbReference type="ARBA" id="ARBA00022840"/>
    </source>
</evidence>
<comment type="catalytic activity">
    <reaction evidence="20">
        <text>10-formyltetrahydrofolyl-(gamma-L-Glu)(n) + L-glutamate + ATP = 10-formyltetrahydrofolyl-(gamma-L-Glu)(n+1) + ADP + phosphate + H(+)</text>
        <dbReference type="Rhea" id="RHEA:51904"/>
        <dbReference type="Rhea" id="RHEA-COMP:13088"/>
        <dbReference type="Rhea" id="RHEA-COMP:14300"/>
        <dbReference type="ChEBI" id="CHEBI:15378"/>
        <dbReference type="ChEBI" id="CHEBI:29985"/>
        <dbReference type="ChEBI" id="CHEBI:30616"/>
        <dbReference type="ChEBI" id="CHEBI:43474"/>
        <dbReference type="ChEBI" id="CHEBI:134413"/>
        <dbReference type="ChEBI" id="CHEBI:456216"/>
        <dbReference type="EC" id="6.3.2.17"/>
    </reaction>
</comment>
<comment type="catalytic activity">
    <reaction evidence="21">
        <text>(6R)-5,10-methylenetetrahydrofolyl-(gamma-L-Glu)(n) + L-glutamate + ATP = (6R)-5,10-methylenetetrahydrofolyl-(gamma-L-Glu)(n+1) + ADP + phosphate + H(+)</text>
        <dbReference type="Rhea" id="RHEA:51912"/>
        <dbReference type="Rhea" id="RHEA-COMP:13257"/>
        <dbReference type="Rhea" id="RHEA-COMP:13258"/>
        <dbReference type="ChEBI" id="CHEBI:15378"/>
        <dbReference type="ChEBI" id="CHEBI:29985"/>
        <dbReference type="ChEBI" id="CHEBI:30616"/>
        <dbReference type="ChEBI" id="CHEBI:43474"/>
        <dbReference type="ChEBI" id="CHEBI:136572"/>
        <dbReference type="ChEBI" id="CHEBI:456216"/>
        <dbReference type="EC" id="6.3.2.17"/>
    </reaction>
</comment>
<feature type="domain" description="Mur ligase C-terminal" evidence="24">
    <location>
        <begin position="279"/>
        <end position="398"/>
    </location>
</feature>
<evidence type="ECO:0000256" key="6">
    <source>
        <dbReference type="ARBA" id="ARBA00011245"/>
    </source>
</evidence>
<dbReference type="PANTHER" id="PTHR11136:SF0">
    <property type="entry name" value="DIHYDROFOLATE SYNTHETASE-RELATED"/>
    <property type="match status" value="1"/>
</dbReference>
<evidence type="ECO:0000256" key="19">
    <source>
        <dbReference type="ARBA" id="ARBA00047493"/>
    </source>
</evidence>
<dbReference type="InterPro" id="IPR018109">
    <property type="entry name" value="Folylpolyglutamate_synth_CS"/>
</dbReference>
<dbReference type="Pfam" id="PF08245">
    <property type="entry name" value="Mur_ligase_M"/>
    <property type="match status" value="1"/>
</dbReference>
<evidence type="ECO:0000256" key="16">
    <source>
        <dbReference type="ARBA" id="ARBA00030048"/>
    </source>
</evidence>
<dbReference type="eggNOG" id="COG0285">
    <property type="taxonomic scope" value="Bacteria"/>
</dbReference>
<dbReference type="AlphaFoldDB" id="S7V4B0"/>
<dbReference type="GO" id="GO:0005524">
    <property type="term" value="F:ATP binding"/>
    <property type="evidence" value="ECO:0007669"/>
    <property type="project" value="UniProtKB-KW"/>
</dbReference>
<dbReference type="PANTHER" id="PTHR11136">
    <property type="entry name" value="FOLYLPOLYGLUTAMATE SYNTHASE-RELATED"/>
    <property type="match status" value="1"/>
</dbReference>
<evidence type="ECO:0000259" key="24">
    <source>
        <dbReference type="Pfam" id="PF02875"/>
    </source>
</evidence>
<evidence type="ECO:0000256" key="4">
    <source>
        <dbReference type="ARBA" id="ARBA00005150"/>
    </source>
</evidence>
<dbReference type="PROSITE" id="PS01012">
    <property type="entry name" value="FOLYLPOLYGLU_SYNT_2"/>
    <property type="match status" value="1"/>
</dbReference>
<dbReference type="EC" id="6.3.2.17" evidence="8"/>
<feature type="domain" description="Mur ligase central" evidence="25">
    <location>
        <begin position="35"/>
        <end position="251"/>
    </location>
</feature>
<dbReference type="GO" id="GO:0004326">
    <property type="term" value="F:tetrahydrofolylpolyglutamate synthase activity"/>
    <property type="evidence" value="ECO:0007669"/>
    <property type="project" value="UniProtKB-EC"/>
</dbReference>
<evidence type="ECO:0000256" key="18">
    <source>
        <dbReference type="ARBA" id="ARBA00032510"/>
    </source>
</evidence>
<dbReference type="GO" id="GO:0046656">
    <property type="term" value="P:folic acid biosynthetic process"/>
    <property type="evidence" value="ECO:0007669"/>
    <property type="project" value="UniProtKB-KW"/>
</dbReference>
<dbReference type="Pfam" id="PF02875">
    <property type="entry name" value="Mur_ligase_C"/>
    <property type="match status" value="1"/>
</dbReference>
<comment type="subunit">
    <text evidence="6">Monomer.</text>
</comment>
<dbReference type="InterPro" id="IPR036565">
    <property type="entry name" value="Mur-like_cat_sf"/>
</dbReference>
<dbReference type="InterPro" id="IPR001645">
    <property type="entry name" value="Folylpolyglutamate_synth"/>
</dbReference>
<dbReference type="GO" id="GO:0008841">
    <property type="term" value="F:dihydrofolate synthase activity"/>
    <property type="evidence" value="ECO:0007669"/>
    <property type="project" value="UniProtKB-EC"/>
</dbReference>
<evidence type="ECO:0000256" key="8">
    <source>
        <dbReference type="ARBA" id="ARBA00013025"/>
    </source>
</evidence>
<evidence type="ECO:0000256" key="22">
    <source>
        <dbReference type="ARBA" id="ARBA00049161"/>
    </source>
</evidence>
<evidence type="ECO:0000256" key="9">
    <source>
        <dbReference type="ARBA" id="ARBA00019357"/>
    </source>
</evidence>
<dbReference type="Gene3D" id="3.40.1190.10">
    <property type="entry name" value="Mur-like, catalytic domain"/>
    <property type="match status" value="1"/>
</dbReference>
<name>S7V4B0_DESML</name>
<dbReference type="EC" id="6.3.2.12" evidence="7"/>
<evidence type="ECO:0000256" key="17">
    <source>
        <dbReference type="ARBA" id="ARBA00030592"/>
    </source>
</evidence>
<evidence type="ECO:0000256" key="10">
    <source>
        <dbReference type="ARBA" id="ARBA00022598"/>
    </source>
</evidence>
<evidence type="ECO:0000256" key="1">
    <source>
        <dbReference type="ARBA" id="ARBA00001946"/>
    </source>
</evidence>
<keyword evidence="13 23" id="KW-0067">ATP-binding</keyword>
<dbReference type="PROSITE" id="PS01011">
    <property type="entry name" value="FOLYLPOLYGLU_SYNT_1"/>
    <property type="match status" value="1"/>
</dbReference>
<dbReference type="SUPFAM" id="SSF53623">
    <property type="entry name" value="MurD-like peptide ligases, catalytic domain"/>
    <property type="match status" value="1"/>
</dbReference>
<dbReference type="FunFam" id="3.40.1190.10:FF:000004">
    <property type="entry name" value="Dihydrofolate synthase/folylpolyglutamate synthase"/>
    <property type="match status" value="1"/>
</dbReference>
<dbReference type="GO" id="GO:0046872">
    <property type="term" value="F:metal ion binding"/>
    <property type="evidence" value="ECO:0007669"/>
    <property type="project" value="UniProtKB-KW"/>
</dbReference>
<dbReference type="GO" id="GO:0046654">
    <property type="term" value="P:tetrahydrofolate biosynthetic process"/>
    <property type="evidence" value="ECO:0007669"/>
    <property type="project" value="UniProtKB-UniPathway"/>
</dbReference>
<dbReference type="STRING" id="897.B2D07_06140"/>
<proteinExistence type="inferred from homology"/>
<comment type="catalytic activity">
    <reaction evidence="22">
        <text>7,8-dihydropteroate + L-glutamate + ATP = 7,8-dihydrofolate + ADP + phosphate + H(+)</text>
        <dbReference type="Rhea" id="RHEA:23584"/>
        <dbReference type="ChEBI" id="CHEBI:15378"/>
        <dbReference type="ChEBI" id="CHEBI:17839"/>
        <dbReference type="ChEBI" id="CHEBI:29985"/>
        <dbReference type="ChEBI" id="CHEBI:30616"/>
        <dbReference type="ChEBI" id="CHEBI:43474"/>
        <dbReference type="ChEBI" id="CHEBI:57451"/>
        <dbReference type="ChEBI" id="CHEBI:456216"/>
        <dbReference type="EC" id="6.3.2.12"/>
    </reaction>
</comment>
<protein>
    <recommendedName>
        <fullName evidence="9">Dihydrofolate synthase/folylpolyglutamate synthase</fullName>
        <ecNumber evidence="7">6.3.2.12</ecNumber>
        <ecNumber evidence="8">6.3.2.17</ecNumber>
    </recommendedName>
    <alternativeName>
        <fullName evidence="18">Folylpoly-gamma-glutamate synthetase-dihydrofolate synthetase</fullName>
    </alternativeName>
    <alternativeName>
        <fullName evidence="16">Folylpolyglutamate synthetase</fullName>
    </alternativeName>
    <alternativeName>
        <fullName evidence="17">Tetrahydrofolylpolyglutamate synthase</fullName>
    </alternativeName>
</protein>
<evidence type="ECO:0000256" key="7">
    <source>
        <dbReference type="ARBA" id="ARBA00013023"/>
    </source>
</evidence>
<evidence type="ECO:0000259" key="25">
    <source>
        <dbReference type="Pfam" id="PF08245"/>
    </source>
</evidence>
<evidence type="ECO:0000256" key="20">
    <source>
        <dbReference type="ARBA" id="ARBA00047808"/>
    </source>
</evidence>
<comment type="pathway">
    <text evidence="3">Cofactor biosynthesis; tetrahydrofolate biosynthesis; 7,8-dihydrofolate from 2-amino-4-hydroxy-6-hydroxymethyl-7,8-dihydropteridine diphosphate and 4-aminobenzoate: step 2/2.</text>
</comment>
<evidence type="ECO:0000256" key="15">
    <source>
        <dbReference type="ARBA" id="ARBA00022909"/>
    </source>
</evidence>
<comment type="similarity">
    <text evidence="5 23">Belongs to the folylpolyglutamate synthase family.</text>
</comment>
<evidence type="ECO:0000256" key="23">
    <source>
        <dbReference type="PIRNR" id="PIRNR001563"/>
    </source>
</evidence>
<comment type="function">
    <text evidence="2">Functions in two distinct reactions of the de novo folate biosynthetic pathway. Catalyzes the addition of a glutamate residue to dihydropteroate (7,8-dihydropteroate or H2Pte) to form dihydrofolate (7,8-dihydrofolate monoglutamate or H2Pte-Glu). Also catalyzes successive additions of L-glutamate to tetrahydrofolate or 10-formyltetrahydrofolate or 5,10-methylenetetrahydrofolate, leading to folylpolyglutamate derivatives.</text>
</comment>
<dbReference type="InterPro" id="IPR036615">
    <property type="entry name" value="Mur_ligase_C_dom_sf"/>
</dbReference>
<dbReference type="InterPro" id="IPR004101">
    <property type="entry name" value="Mur_ligase_C"/>
</dbReference>
<evidence type="ECO:0000256" key="5">
    <source>
        <dbReference type="ARBA" id="ARBA00008276"/>
    </source>
</evidence>
<keyword evidence="11" id="KW-0479">Metal-binding</keyword>
<keyword evidence="27" id="KW-1185">Reference proteome</keyword>
<dbReference type="UniPathway" id="UPA00077">
    <property type="reaction ID" value="UER00157"/>
</dbReference>
<keyword evidence="15" id="KW-0289">Folate biosynthesis</keyword>
<evidence type="ECO:0000256" key="12">
    <source>
        <dbReference type="ARBA" id="ARBA00022741"/>
    </source>
</evidence>